<feature type="domain" description="Peptidase S26" evidence="10">
    <location>
        <begin position="23"/>
        <end position="254"/>
    </location>
</feature>
<name>A0A1S8GQV2_9PROT</name>
<dbReference type="GO" id="GO:0006465">
    <property type="term" value="P:signal peptide processing"/>
    <property type="evidence" value="ECO:0007669"/>
    <property type="project" value="InterPro"/>
</dbReference>
<keyword evidence="6 8" id="KW-0378">Hydrolase</keyword>
<comment type="catalytic activity">
    <reaction evidence="1 8">
        <text>Cleavage of hydrophobic, N-terminal signal or leader sequences from secreted and periplasmic proteins.</text>
        <dbReference type="EC" id="3.4.21.89"/>
    </reaction>
</comment>
<dbReference type="InterPro" id="IPR036286">
    <property type="entry name" value="LexA/Signal_pep-like_sf"/>
</dbReference>
<dbReference type="InterPro" id="IPR019533">
    <property type="entry name" value="Peptidase_S26"/>
</dbReference>
<dbReference type="PRINTS" id="PR00727">
    <property type="entry name" value="LEADERPTASE"/>
</dbReference>
<comment type="subcellular location">
    <subcellularLocation>
        <location evidence="9">Membrane</location>
        <topology evidence="9">Single-pass type II membrane protein</topology>
    </subcellularLocation>
</comment>
<evidence type="ECO:0000259" key="10">
    <source>
        <dbReference type="Pfam" id="PF10502"/>
    </source>
</evidence>
<evidence type="ECO:0000256" key="5">
    <source>
        <dbReference type="ARBA" id="ARBA00022670"/>
    </source>
</evidence>
<dbReference type="NCBIfam" id="TIGR02227">
    <property type="entry name" value="sigpep_I_bact"/>
    <property type="match status" value="1"/>
</dbReference>
<evidence type="ECO:0000313" key="11">
    <source>
        <dbReference type="EMBL" id="OOL19423.1"/>
    </source>
</evidence>
<dbReference type="STRING" id="1539051.AL01_00015"/>
<proteinExistence type="inferred from homology"/>
<evidence type="ECO:0000256" key="4">
    <source>
        <dbReference type="ARBA" id="ARBA00019232"/>
    </source>
</evidence>
<dbReference type="Proteomes" id="UP000200980">
    <property type="component" value="Unassembled WGS sequence"/>
</dbReference>
<dbReference type="EMBL" id="JATM01000001">
    <property type="protein sequence ID" value="OOL19423.1"/>
    <property type="molecule type" value="Genomic_DNA"/>
</dbReference>
<comment type="similarity">
    <text evidence="2 9">Belongs to the peptidase S26 family.</text>
</comment>
<protein>
    <recommendedName>
        <fullName evidence="4 8">Signal peptidase I</fullName>
        <ecNumber evidence="3 8">3.4.21.89</ecNumber>
    </recommendedName>
</protein>
<dbReference type="GO" id="GO:0009003">
    <property type="term" value="F:signal peptidase activity"/>
    <property type="evidence" value="ECO:0007669"/>
    <property type="project" value="UniProtKB-EC"/>
</dbReference>
<reference evidence="11 12" key="1">
    <citation type="journal article" date="2016" name="PLoS ONE">
        <title>Whole-Genome Sequence Analysis of Bombella intestini LMG 28161T, a Novel Acetic Acid Bacterium Isolated from the Crop of a Red-Tailed Bumble Bee, Bombus lapidarius.</title>
        <authorList>
            <person name="Li L."/>
            <person name="Illeghems K."/>
            <person name="Van Kerrebroeck S."/>
            <person name="Borremans W."/>
            <person name="Cleenwerck I."/>
            <person name="Smagghe G."/>
            <person name="De Vuyst L."/>
            <person name="Vandamme P."/>
        </authorList>
    </citation>
    <scope>NUCLEOTIDE SEQUENCE [LARGE SCALE GENOMIC DNA]</scope>
    <source>
        <strain evidence="11 12">R-52487</strain>
    </source>
</reference>
<dbReference type="PANTHER" id="PTHR43390:SF1">
    <property type="entry name" value="CHLOROPLAST PROCESSING PEPTIDASE"/>
    <property type="match status" value="1"/>
</dbReference>
<evidence type="ECO:0000256" key="3">
    <source>
        <dbReference type="ARBA" id="ARBA00013208"/>
    </source>
</evidence>
<evidence type="ECO:0000256" key="1">
    <source>
        <dbReference type="ARBA" id="ARBA00000677"/>
    </source>
</evidence>
<keyword evidence="5 8" id="KW-0645">Protease</keyword>
<dbReference type="InterPro" id="IPR019756">
    <property type="entry name" value="Pept_S26A_signal_pept_1_Ser-AS"/>
</dbReference>
<dbReference type="GO" id="GO:0016020">
    <property type="term" value="C:membrane"/>
    <property type="evidence" value="ECO:0007669"/>
    <property type="project" value="UniProtKB-SubCell"/>
</dbReference>
<evidence type="ECO:0000256" key="7">
    <source>
        <dbReference type="PIRSR" id="PIRSR600223-1"/>
    </source>
</evidence>
<organism evidence="11 12">
    <name type="scientific">Bombella intestini</name>
    <dbReference type="NCBI Taxonomy" id="1539051"/>
    <lineage>
        <taxon>Bacteria</taxon>
        <taxon>Pseudomonadati</taxon>
        <taxon>Pseudomonadota</taxon>
        <taxon>Alphaproteobacteria</taxon>
        <taxon>Acetobacterales</taxon>
        <taxon>Acetobacteraceae</taxon>
        <taxon>Bombella</taxon>
    </lineage>
</organism>
<dbReference type="PROSITE" id="PS00760">
    <property type="entry name" value="SPASE_I_2"/>
    <property type="match status" value="1"/>
</dbReference>
<evidence type="ECO:0000256" key="6">
    <source>
        <dbReference type="ARBA" id="ARBA00022801"/>
    </source>
</evidence>
<feature type="active site" evidence="7">
    <location>
        <position position="112"/>
    </location>
</feature>
<evidence type="ECO:0000256" key="8">
    <source>
        <dbReference type="RuleBase" id="RU003993"/>
    </source>
</evidence>
<dbReference type="PROSITE" id="PS00501">
    <property type="entry name" value="SPASE_I_1"/>
    <property type="match status" value="1"/>
</dbReference>
<dbReference type="PANTHER" id="PTHR43390">
    <property type="entry name" value="SIGNAL PEPTIDASE I"/>
    <property type="match status" value="1"/>
</dbReference>
<dbReference type="CDD" id="cd06530">
    <property type="entry name" value="S26_SPase_I"/>
    <property type="match status" value="1"/>
</dbReference>
<dbReference type="InterPro" id="IPR000223">
    <property type="entry name" value="Pept_S26A_signal_pept_1"/>
</dbReference>
<dbReference type="AlphaFoldDB" id="A0A1S8GQV2"/>
<dbReference type="SUPFAM" id="SSF51306">
    <property type="entry name" value="LexA/Signal peptidase"/>
    <property type="match status" value="1"/>
</dbReference>
<keyword evidence="12" id="KW-1185">Reference proteome</keyword>
<dbReference type="Pfam" id="PF10502">
    <property type="entry name" value="Peptidase_S26"/>
    <property type="match status" value="1"/>
</dbReference>
<dbReference type="GO" id="GO:0004252">
    <property type="term" value="F:serine-type endopeptidase activity"/>
    <property type="evidence" value="ECO:0007669"/>
    <property type="project" value="InterPro"/>
</dbReference>
<evidence type="ECO:0000313" key="12">
    <source>
        <dbReference type="Proteomes" id="UP000200980"/>
    </source>
</evidence>
<dbReference type="OrthoDB" id="9815782at2"/>
<evidence type="ECO:0000256" key="9">
    <source>
        <dbReference type="RuleBase" id="RU362042"/>
    </source>
</evidence>
<dbReference type="Gene3D" id="2.10.109.10">
    <property type="entry name" value="Umud Fragment, subunit A"/>
    <property type="match status" value="1"/>
</dbReference>
<feature type="active site" evidence="7">
    <location>
        <position position="51"/>
    </location>
</feature>
<evidence type="ECO:0000256" key="2">
    <source>
        <dbReference type="ARBA" id="ARBA00009370"/>
    </source>
</evidence>
<sequence>MTGTMSEDRQAEQTEQPESLWASARQILLWVILVVAVRSLLVEPFNIPSASMIPTLQVGDFVAVSKMSYGYSRYSFPFSPSFIPGRFFAAMPHRGDVAVFRFTKDTSVDYIKRIVGLPGDRIRMEQGRLFINGREVPRNDQGPYSVVDERGYVLSGTRYREMLPREDGKTVAHDILKMRDDDLANNTPEYTVPEGCLFAMGDDRDDSSDSRFQGGHESGACAVPAGNDYLTDSGGHDLGFVPVNNLVGRAKIILFSVDMRHPAWQFWYWPMEIRWGRFLHGVD</sequence>
<accession>A0A1S8GQV2</accession>
<dbReference type="InterPro" id="IPR019757">
    <property type="entry name" value="Pept_S26A_signal_pept_1_Lys-AS"/>
</dbReference>
<dbReference type="EC" id="3.4.21.89" evidence="3 8"/>
<gene>
    <name evidence="11" type="ORF">AL01_00015</name>
</gene>
<comment type="caution">
    <text evidence="11">The sequence shown here is derived from an EMBL/GenBank/DDBJ whole genome shotgun (WGS) entry which is preliminary data.</text>
</comment>